<keyword evidence="2" id="KW-1185">Reference proteome</keyword>
<reference evidence="2" key="1">
    <citation type="submission" date="2016-11" db="EMBL/GenBank/DDBJ databases">
        <authorList>
            <person name="Varghese N."/>
            <person name="Submissions S."/>
        </authorList>
    </citation>
    <scope>NUCLEOTIDE SEQUENCE [LARGE SCALE GENOMIC DNA]</scope>
    <source>
        <strain evidence="2">DSM 1811</strain>
    </source>
</reference>
<organism evidence="1 2">
    <name type="scientific">Flavobacterium saccharophilum</name>
    <dbReference type="NCBI Taxonomy" id="29534"/>
    <lineage>
        <taxon>Bacteria</taxon>
        <taxon>Pseudomonadati</taxon>
        <taxon>Bacteroidota</taxon>
        <taxon>Flavobacteriia</taxon>
        <taxon>Flavobacteriales</taxon>
        <taxon>Flavobacteriaceae</taxon>
        <taxon>Flavobacterium</taxon>
    </lineage>
</organism>
<dbReference type="AlphaFoldDB" id="A0A1M7GFC3"/>
<accession>A0A1M7GFC3</accession>
<proteinExistence type="predicted"/>
<protein>
    <submittedName>
        <fullName evidence="1">Uncharacterized protein</fullName>
    </submittedName>
</protein>
<sequence length="60" mass="6850">MNFEKVCCSNRFSFLINLTPIKAKNNEAMIIKLISNDEFSFNLISLNSGIKNIKQIAEIK</sequence>
<dbReference type="RefSeq" id="WP_139257012.1">
    <property type="nucleotide sequence ID" value="NZ_FRBY01000003.1"/>
</dbReference>
<evidence type="ECO:0000313" key="2">
    <source>
        <dbReference type="Proteomes" id="UP000184121"/>
    </source>
</evidence>
<gene>
    <name evidence="1" type="ORF">SAMN05444366_2519</name>
</gene>
<name>A0A1M7GFC3_9FLAO</name>
<evidence type="ECO:0000313" key="1">
    <source>
        <dbReference type="EMBL" id="SHM14647.1"/>
    </source>
</evidence>
<dbReference type="Proteomes" id="UP000184121">
    <property type="component" value="Unassembled WGS sequence"/>
</dbReference>
<dbReference type="EMBL" id="FRBY01000003">
    <property type="protein sequence ID" value="SHM14647.1"/>
    <property type="molecule type" value="Genomic_DNA"/>
</dbReference>
<dbReference type="STRING" id="29534.SAMN05444366_2519"/>